<comment type="caution">
    <text evidence="1">The sequence shown here is derived from an EMBL/GenBank/DDBJ whole genome shotgun (WGS) entry which is preliminary data.</text>
</comment>
<dbReference type="PIRSF" id="PIRSF028304">
    <property type="entry name" value="UCP028304"/>
    <property type="match status" value="1"/>
</dbReference>
<dbReference type="InterPro" id="IPR010272">
    <property type="entry name" value="T6SS_TssF"/>
</dbReference>
<dbReference type="NCBIfam" id="TIGR03359">
    <property type="entry name" value="VI_chp_6"/>
    <property type="match status" value="1"/>
</dbReference>
<gene>
    <name evidence="1" type="primary">tssF</name>
    <name evidence="1" type="ORF">H4C80_03555</name>
</gene>
<reference evidence="1 2" key="1">
    <citation type="submission" date="2020-07" db="EMBL/GenBank/DDBJ databases">
        <title>Diversity of carbapenemase encoding genes among Pseudomonas putida group clinical isolates in a tertiary Brazilian hospital.</title>
        <authorList>
            <person name="Alberto-Lei F."/>
            <person name="Nodari C.S."/>
            <person name="Streling A.P."/>
            <person name="Paulino J.T."/>
            <person name="Bessa-Neto F.O."/>
            <person name="Cayo R."/>
            <person name="Gales A.C."/>
        </authorList>
    </citation>
    <scope>NUCLEOTIDE SEQUENCE [LARGE SCALE GENOMIC DNA]</scope>
    <source>
        <strain evidence="1 2">12815</strain>
    </source>
</reference>
<evidence type="ECO:0000313" key="1">
    <source>
        <dbReference type="EMBL" id="MBA6096221.1"/>
    </source>
</evidence>
<evidence type="ECO:0000313" key="2">
    <source>
        <dbReference type="Proteomes" id="UP000545074"/>
    </source>
</evidence>
<dbReference type="AlphaFoldDB" id="A0A7W2Q7M4"/>
<dbReference type="PANTHER" id="PTHR35565:SF1">
    <property type="entry name" value="TYPE VI SECRETION SYSTEM CONTRACTILE SHEATH LARGE SUBUNIT"/>
    <property type="match status" value="1"/>
</dbReference>
<dbReference type="Proteomes" id="UP000545074">
    <property type="component" value="Unassembled WGS sequence"/>
</dbReference>
<organism evidence="1 2">
    <name type="scientific">Pseudomonas juntendi</name>
    <dbReference type="NCBI Taxonomy" id="2666183"/>
    <lineage>
        <taxon>Bacteria</taxon>
        <taxon>Pseudomonadati</taxon>
        <taxon>Pseudomonadota</taxon>
        <taxon>Gammaproteobacteria</taxon>
        <taxon>Pseudomonadales</taxon>
        <taxon>Pseudomonadaceae</taxon>
        <taxon>Pseudomonas</taxon>
    </lineage>
</organism>
<name>A0A7W2Q7M4_9PSED</name>
<sequence>MKFKDWFRLEQRYLQTLGDDFVADEPRLAPFLGSTASDADAECVMEHFAFLTARLAMKVDDHLPELTHPLLQLVYPNVLRPLPSMTLMQFTPADHALTETQLLPKETPVFARPVKGVRCEFRTCVDLALAPLEVSSVTARPSAEAPVMSIDLATLTERPLRRMRCDHLQFHLAGGKRNALMVYQWLAVHLDKLYLHVGEHRFSLPPSVTFIGFDPDEALLPSAGGQLDGYRVLQEFFCFPERFHGFRIDGLQNVWPDEAATHLQLEFRFNAPLPPDLRIDRTTVLLNCVPAINLFPRLADPIALDGQTVSELIKPGRQNGGQDEIFSVDRVSSLHQKSHRLVQDFKPFEALDSRFPLAEPTPPRYYKLDIEHEPVNDRVQHRVSLVQRNLMPYLAQQERLSIELTCSNGTRAQQLKVGDVDVTTQDTPSFVTYRNLNRPSRCYPPILQSGGYGDRHWALISNLALNNLSLSSPAALASVLRAYDFVGMHDIQQQRRTQQRLNAIKQVDSEPYDWLIKGLPMRGLRTTLHIDPAGFECEGEVQLFGNVLSHFMALYASSNSFHQLQIVNTANATRQLWPARTGQQPVM</sequence>
<dbReference type="PANTHER" id="PTHR35565">
    <property type="entry name" value="CYTOPLASMIC PROTEIN-RELATED"/>
    <property type="match status" value="1"/>
</dbReference>
<proteinExistence type="predicted"/>
<accession>A0A7W2Q7M4</accession>
<dbReference type="Pfam" id="PF05947">
    <property type="entry name" value="T6SS_TssF"/>
    <property type="match status" value="1"/>
</dbReference>
<dbReference type="InterPro" id="IPR010269">
    <property type="entry name" value="T6SS_TssC-like"/>
</dbReference>
<dbReference type="RefSeq" id="WP_182388880.1">
    <property type="nucleotide sequence ID" value="NZ_JACGCX010000002.1"/>
</dbReference>
<protein>
    <submittedName>
        <fullName evidence="1">Type VI secretion system baseplate subunit TssF</fullName>
    </submittedName>
</protein>
<dbReference type="EMBL" id="JACGCX010000002">
    <property type="protein sequence ID" value="MBA6096221.1"/>
    <property type="molecule type" value="Genomic_DNA"/>
</dbReference>